<evidence type="ECO:0000256" key="2">
    <source>
        <dbReference type="SAM" id="MobiDB-lite"/>
    </source>
</evidence>
<accession>A0A8K0ENQ1</accession>
<dbReference type="PROSITE" id="PS51670">
    <property type="entry name" value="SHKT"/>
    <property type="match status" value="1"/>
</dbReference>
<reference evidence="4" key="1">
    <citation type="submission" date="2022-01" db="EMBL/GenBank/DDBJ databases">
        <authorList>
            <person name="Braso-Vives M."/>
        </authorList>
    </citation>
    <scope>NUCLEOTIDE SEQUENCE</scope>
</reference>
<dbReference type="Pfam" id="PF01549">
    <property type="entry name" value="ShK"/>
    <property type="match status" value="1"/>
</dbReference>
<dbReference type="Gene3D" id="1.10.10.1940">
    <property type="match status" value="1"/>
</dbReference>
<keyword evidence="5" id="KW-1185">Reference proteome</keyword>
<dbReference type="InterPro" id="IPR035940">
    <property type="entry name" value="CAP_sf"/>
</dbReference>
<dbReference type="InterPro" id="IPR014044">
    <property type="entry name" value="CAP_dom"/>
</dbReference>
<feature type="region of interest" description="Disordered" evidence="2">
    <location>
        <begin position="1"/>
        <end position="26"/>
    </location>
</feature>
<dbReference type="Proteomes" id="UP000838412">
    <property type="component" value="Chromosome 3"/>
</dbReference>
<dbReference type="GO" id="GO:0005576">
    <property type="term" value="C:extracellular region"/>
    <property type="evidence" value="ECO:0007669"/>
    <property type="project" value="InterPro"/>
</dbReference>
<evidence type="ECO:0000313" key="4">
    <source>
        <dbReference type="EMBL" id="CAH1258722.1"/>
    </source>
</evidence>
<evidence type="ECO:0000259" key="3">
    <source>
        <dbReference type="PROSITE" id="PS51670"/>
    </source>
</evidence>
<dbReference type="Pfam" id="PF00188">
    <property type="entry name" value="CAP"/>
    <property type="match status" value="1"/>
</dbReference>
<dbReference type="PANTHER" id="PTHR10334">
    <property type="entry name" value="CYSTEINE-RICH SECRETORY PROTEIN-RELATED"/>
    <property type="match status" value="1"/>
</dbReference>
<dbReference type="PRINTS" id="PR00837">
    <property type="entry name" value="V5TPXLIKE"/>
</dbReference>
<dbReference type="SUPFAM" id="SSF55797">
    <property type="entry name" value="PR-1-like"/>
    <property type="match status" value="1"/>
</dbReference>
<comment type="caution">
    <text evidence="1">Lacks conserved residue(s) required for the propagation of feature annotation.</text>
</comment>
<evidence type="ECO:0000313" key="5">
    <source>
        <dbReference type="Proteomes" id="UP000838412"/>
    </source>
</evidence>
<gene>
    <name evidence="4" type="primary">GLIPR2</name>
    <name evidence="4" type="ORF">BLAG_LOCUS16183</name>
</gene>
<dbReference type="Gene3D" id="3.40.33.10">
    <property type="entry name" value="CAP"/>
    <property type="match status" value="1"/>
</dbReference>
<dbReference type="AlphaFoldDB" id="A0A8K0ENQ1"/>
<evidence type="ECO:0000256" key="1">
    <source>
        <dbReference type="PROSITE-ProRule" id="PRU01005"/>
    </source>
</evidence>
<proteinExistence type="predicted"/>
<dbReference type="SMART" id="SM00198">
    <property type="entry name" value="SCP"/>
    <property type="match status" value="1"/>
</dbReference>
<dbReference type="PROSITE" id="PS01009">
    <property type="entry name" value="CRISP_1"/>
    <property type="match status" value="1"/>
</dbReference>
<name>A0A8K0ENQ1_BRALA</name>
<dbReference type="OrthoDB" id="10049505at2759"/>
<sequence>MHLQLVIRPRKSARQPSISSTSSPKSRQTFKMRPLVSVLVFCLAFLVAAVTCAPAAEDDDEPEVLLGDPRSMETPELPDEVEEIIVSERINELESGDIDESDLGGPWSDVEDLQLTKRETRAAVCRDSWNECHCRLWAGMNYCDSRRYRLFMTRYCAESCGLCTGEKTCEDIHPSKRFCPYIKKRGVTGILAETCCAKTYGFCSAEEEESTEDGELTEFEQNCLDNHNKKREADGAPEMYWCKACGEEATKYAKKLKANYDANPRSYPLKHSTQAERTWSVNGRNVVHGENLYWTWSSAPSCSGSSKFENAIEAWYDEKKYYKALRRRGRPVTPYGVRLYGHYTQMVWKGSVGVGCGRSGDAGNHILVCMYETAGNKLSTVLFNKNVPT</sequence>
<dbReference type="InterPro" id="IPR003582">
    <property type="entry name" value="ShKT_dom"/>
</dbReference>
<organism evidence="4 5">
    <name type="scientific">Branchiostoma lanceolatum</name>
    <name type="common">Common lancelet</name>
    <name type="synonym">Amphioxus lanceolatum</name>
    <dbReference type="NCBI Taxonomy" id="7740"/>
    <lineage>
        <taxon>Eukaryota</taxon>
        <taxon>Metazoa</taxon>
        <taxon>Chordata</taxon>
        <taxon>Cephalochordata</taxon>
        <taxon>Leptocardii</taxon>
        <taxon>Amphioxiformes</taxon>
        <taxon>Branchiostomatidae</taxon>
        <taxon>Branchiostoma</taxon>
    </lineage>
</organism>
<dbReference type="InterPro" id="IPR001283">
    <property type="entry name" value="CRISP-related"/>
</dbReference>
<protein>
    <submittedName>
        <fullName evidence="4">GLIPR2 protein</fullName>
    </submittedName>
</protein>
<dbReference type="EMBL" id="OV696688">
    <property type="protein sequence ID" value="CAH1258722.1"/>
    <property type="molecule type" value="Genomic_DNA"/>
</dbReference>
<dbReference type="InterPro" id="IPR018244">
    <property type="entry name" value="Allrgn_V5/Tpx1_CS"/>
</dbReference>
<dbReference type="SMART" id="SM00254">
    <property type="entry name" value="ShKT"/>
    <property type="match status" value="1"/>
</dbReference>
<feature type="domain" description="ShKT" evidence="3">
    <location>
        <begin position="125"/>
        <end position="163"/>
    </location>
</feature>
<feature type="compositionally biased region" description="Low complexity" evidence="2">
    <location>
        <begin position="14"/>
        <end position="26"/>
    </location>
</feature>